<dbReference type="EMBL" id="BSQG01000004">
    <property type="protein sequence ID" value="GLU48478.1"/>
    <property type="molecule type" value="Genomic_DNA"/>
</dbReference>
<proteinExistence type="predicted"/>
<name>A0A9W6P7J9_9ACTN</name>
<dbReference type="AlphaFoldDB" id="A0A9W6P7J9"/>
<keyword evidence="2" id="KW-1185">Reference proteome</keyword>
<reference evidence="1" key="1">
    <citation type="submission" date="2023-02" db="EMBL/GenBank/DDBJ databases">
        <title>Nocardiopsis ansamitocini NBRC 112285.</title>
        <authorList>
            <person name="Ichikawa N."/>
            <person name="Sato H."/>
            <person name="Tonouchi N."/>
        </authorList>
    </citation>
    <scope>NUCLEOTIDE SEQUENCE</scope>
    <source>
        <strain evidence="1">NBRC 112285</strain>
    </source>
</reference>
<protein>
    <submittedName>
        <fullName evidence="1">Uncharacterized protein</fullName>
    </submittedName>
</protein>
<evidence type="ECO:0000313" key="2">
    <source>
        <dbReference type="Proteomes" id="UP001165092"/>
    </source>
</evidence>
<gene>
    <name evidence="1" type="ORF">Nans01_28290</name>
</gene>
<accession>A0A9W6P7J9</accession>
<dbReference type="Proteomes" id="UP001165092">
    <property type="component" value="Unassembled WGS sequence"/>
</dbReference>
<organism evidence="1 2">
    <name type="scientific">Nocardiopsis ansamitocini</name>
    <dbReference type="NCBI Taxonomy" id="1670832"/>
    <lineage>
        <taxon>Bacteria</taxon>
        <taxon>Bacillati</taxon>
        <taxon>Actinomycetota</taxon>
        <taxon>Actinomycetes</taxon>
        <taxon>Streptosporangiales</taxon>
        <taxon>Nocardiopsidaceae</taxon>
        <taxon>Nocardiopsis</taxon>
    </lineage>
</organism>
<sequence length="58" mass="6361">MVRDYRRTLENTRTARGSHLSAATTKNRLAAIPGRWAWDLSGGGLPADFDEATYHAAS</sequence>
<comment type="caution">
    <text evidence="1">The sequence shown here is derived from an EMBL/GenBank/DDBJ whole genome shotgun (WGS) entry which is preliminary data.</text>
</comment>
<evidence type="ECO:0000313" key="1">
    <source>
        <dbReference type="EMBL" id="GLU48478.1"/>
    </source>
</evidence>